<reference evidence="4 5" key="1">
    <citation type="submission" date="2019-06" db="EMBL/GenBank/DDBJ databases">
        <title>An operon consisting of a P-type ATPase gene and a transcriptional regular gene given the different cadmium resistance in Bacillus vietamensis 151-6 and Bacillus marisflavi 151-25.</title>
        <authorList>
            <person name="Yu X."/>
        </authorList>
    </citation>
    <scope>NUCLEOTIDE SEQUENCE [LARGE SCALE GENOMIC DNA]</scope>
    <source>
        <strain evidence="4 5">151-6</strain>
    </source>
</reference>
<dbReference type="EMBL" id="CP047394">
    <property type="protein sequence ID" value="QHE62722.1"/>
    <property type="molecule type" value="Genomic_DNA"/>
</dbReference>
<dbReference type="InterPro" id="IPR001584">
    <property type="entry name" value="Integrase_cat-core"/>
</dbReference>
<dbReference type="InterPro" id="IPR036388">
    <property type="entry name" value="WH-like_DNA-bd_sf"/>
</dbReference>
<evidence type="ECO:0000313" key="5">
    <source>
        <dbReference type="Proteomes" id="UP000465062"/>
    </source>
</evidence>
<evidence type="ECO:0000313" key="4">
    <source>
        <dbReference type="EMBL" id="QHE62722.1"/>
    </source>
</evidence>
<feature type="region of interest" description="Disordered" evidence="2">
    <location>
        <begin position="112"/>
        <end position="134"/>
    </location>
</feature>
<dbReference type="GO" id="GO:0015074">
    <property type="term" value="P:DNA integration"/>
    <property type="evidence" value="ECO:0007669"/>
    <property type="project" value="InterPro"/>
</dbReference>
<protein>
    <submittedName>
        <fullName evidence="4">IS3 family transposase</fullName>
    </submittedName>
</protein>
<dbReference type="InterPro" id="IPR010921">
    <property type="entry name" value="Trp_repressor/repl_initiator"/>
</dbReference>
<dbReference type="KEGG" id="bvq:FHE72_18115"/>
<dbReference type="InterPro" id="IPR048020">
    <property type="entry name" value="Transpos_IS3"/>
</dbReference>
<evidence type="ECO:0000256" key="2">
    <source>
        <dbReference type="SAM" id="MobiDB-lite"/>
    </source>
</evidence>
<dbReference type="Pfam" id="PF13276">
    <property type="entry name" value="HTH_21"/>
    <property type="match status" value="1"/>
</dbReference>
<dbReference type="NCBIfam" id="NF033516">
    <property type="entry name" value="transpos_IS3"/>
    <property type="match status" value="1"/>
</dbReference>
<dbReference type="Pfam" id="PF13333">
    <property type="entry name" value="rve_2"/>
    <property type="match status" value="1"/>
</dbReference>
<dbReference type="Pfam" id="PF00665">
    <property type="entry name" value="rve"/>
    <property type="match status" value="1"/>
</dbReference>
<dbReference type="RefSeq" id="WP_159362595.1">
    <property type="nucleotide sequence ID" value="NZ_CP047394.1"/>
</dbReference>
<accession>A0A6I6UUL4</accession>
<dbReference type="InterPro" id="IPR002514">
    <property type="entry name" value="Transposase_8"/>
</dbReference>
<dbReference type="InterPro" id="IPR036397">
    <property type="entry name" value="RNaseH_sf"/>
</dbReference>
<dbReference type="InterPro" id="IPR012337">
    <property type="entry name" value="RNaseH-like_sf"/>
</dbReference>
<dbReference type="Proteomes" id="UP000465062">
    <property type="component" value="Chromosome"/>
</dbReference>
<dbReference type="Pfam" id="PF13518">
    <property type="entry name" value="HTH_28"/>
    <property type="match status" value="1"/>
</dbReference>
<dbReference type="PANTHER" id="PTHR46889">
    <property type="entry name" value="TRANSPOSASE INSF FOR INSERTION SEQUENCE IS3B-RELATED"/>
    <property type="match status" value="1"/>
</dbReference>
<dbReference type="AlphaFoldDB" id="A0A6I6UUL4"/>
<dbReference type="GO" id="GO:0043565">
    <property type="term" value="F:sequence-specific DNA binding"/>
    <property type="evidence" value="ECO:0007669"/>
    <property type="project" value="InterPro"/>
</dbReference>
<sequence>MTRYTQEIKLQVAKRYLNELISYRELANQVEVDESVLRYWVMLVRHHGDQAFTFPYTNYPSAFKLRVIQFITEKNCSIREASAIFHIPDPCMVRRWVKKWERAGEDAFGSLEMRPSTMTSNHKNKQIKDNSSNQTMEDMKKELEYLRMENAYLKKPKHLSSGRTITNEIKAKVVFELRNEFPVTKMIKVAKLPKSTYYHITKKLDQPDPDRKWKRRINFIYHRHSGRLGYRRITDVLQEKGHDINKKKVLRIMRELGLKCIVRMKKYKSYKGKVGKVAPNILNRNFRADKPNQKWVTDITEFKLFGQKLYLSPILDLFNGEIITYTIQSRPTYDLVETMLEQGLKHVNKGDELLIHSDQGWHYQMAQYRRTLKKHNITQSMSRKGNCYDNSVMENFFGIMKSEFLYLQEFDSVEHFKKELKEYMYYYNHLRIKSRLKRKSPVAYRVSTELAA</sequence>
<dbReference type="SUPFAM" id="SSF48295">
    <property type="entry name" value="TrpR-like"/>
    <property type="match status" value="1"/>
</dbReference>
<evidence type="ECO:0000259" key="3">
    <source>
        <dbReference type="PROSITE" id="PS50994"/>
    </source>
</evidence>
<dbReference type="Gene3D" id="1.10.10.10">
    <property type="entry name" value="Winged helix-like DNA-binding domain superfamily/Winged helix DNA-binding domain"/>
    <property type="match status" value="1"/>
</dbReference>
<evidence type="ECO:0000256" key="1">
    <source>
        <dbReference type="ARBA" id="ARBA00002286"/>
    </source>
</evidence>
<dbReference type="GO" id="GO:0004803">
    <property type="term" value="F:transposase activity"/>
    <property type="evidence" value="ECO:0007669"/>
    <property type="project" value="InterPro"/>
</dbReference>
<feature type="domain" description="Integrase catalytic" evidence="3">
    <location>
        <begin position="287"/>
        <end position="449"/>
    </location>
</feature>
<dbReference type="Gene3D" id="3.30.420.10">
    <property type="entry name" value="Ribonuclease H-like superfamily/Ribonuclease H"/>
    <property type="match status" value="1"/>
</dbReference>
<dbReference type="SUPFAM" id="SSF53098">
    <property type="entry name" value="Ribonuclease H-like"/>
    <property type="match status" value="1"/>
</dbReference>
<organism evidence="4 5">
    <name type="scientific">Rossellomorea vietnamensis</name>
    <dbReference type="NCBI Taxonomy" id="218284"/>
    <lineage>
        <taxon>Bacteria</taxon>
        <taxon>Bacillati</taxon>
        <taxon>Bacillota</taxon>
        <taxon>Bacilli</taxon>
        <taxon>Bacillales</taxon>
        <taxon>Bacillaceae</taxon>
        <taxon>Rossellomorea</taxon>
    </lineage>
</organism>
<dbReference type="PANTHER" id="PTHR46889:SF4">
    <property type="entry name" value="TRANSPOSASE INSO FOR INSERTION SEQUENCE ELEMENT IS911B-RELATED"/>
    <property type="match status" value="1"/>
</dbReference>
<gene>
    <name evidence="4" type="ORF">FHE72_18115</name>
</gene>
<dbReference type="PROSITE" id="PS50994">
    <property type="entry name" value="INTEGRASE"/>
    <property type="match status" value="1"/>
</dbReference>
<dbReference type="InterPro" id="IPR050900">
    <property type="entry name" value="Transposase_IS3/IS150/IS904"/>
</dbReference>
<dbReference type="InterPro" id="IPR009057">
    <property type="entry name" value="Homeodomain-like_sf"/>
</dbReference>
<dbReference type="Pfam" id="PF01527">
    <property type="entry name" value="HTH_Tnp_1"/>
    <property type="match status" value="1"/>
</dbReference>
<dbReference type="SUPFAM" id="SSF46689">
    <property type="entry name" value="Homeodomain-like"/>
    <property type="match status" value="1"/>
</dbReference>
<name>A0A6I6UUL4_9BACI</name>
<dbReference type="InterPro" id="IPR055247">
    <property type="entry name" value="InsJ-like_HTH"/>
</dbReference>
<dbReference type="GO" id="GO:0006313">
    <property type="term" value="P:DNA transposition"/>
    <property type="evidence" value="ECO:0007669"/>
    <property type="project" value="InterPro"/>
</dbReference>
<comment type="function">
    <text evidence="1">Involved in the transposition of the insertion sequence.</text>
</comment>
<proteinExistence type="predicted"/>
<dbReference type="InterPro" id="IPR025948">
    <property type="entry name" value="HTH-like_dom"/>
</dbReference>